<evidence type="ECO:0000256" key="5">
    <source>
        <dbReference type="ARBA" id="ARBA00022968"/>
    </source>
</evidence>
<dbReference type="InterPro" id="IPR005331">
    <property type="entry name" value="Sulfotransferase"/>
</dbReference>
<evidence type="ECO:0000256" key="1">
    <source>
        <dbReference type="ARBA" id="ARBA00004323"/>
    </source>
</evidence>
<keyword evidence="4 10" id="KW-0812">Transmembrane</keyword>
<evidence type="ECO:0008006" key="13">
    <source>
        <dbReference type="Google" id="ProtNLM"/>
    </source>
</evidence>
<evidence type="ECO:0000256" key="4">
    <source>
        <dbReference type="ARBA" id="ARBA00022692"/>
    </source>
</evidence>
<name>A0A3M6U2B7_POCDA</name>
<dbReference type="InterPro" id="IPR007734">
    <property type="entry name" value="Heparan_SO4_2-O-STrfase"/>
</dbReference>
<dbReference type="OrthoDB" id="10019582at2759"/>
<gene>
    <name evidence="11" type="ORF">pdam_00011773</name>
</gene>
<dbReference type="Pfam" id="PF03567">
    <property type="entry name" value="Sulfotransfer_2"/>
    <property type="match status" value="1"/>
</dbReference>
<sequence>MEIKCTFVQHIKKIWLLFIVTLFICGWVIIEKLDKPSMITPYFYDQQKDNVYNKNYTSWLEEVTVYDVKQWQKKFYTSLARIREKPPKEWKSSVTRIMAYNVYTQGLLDNLRQFKRPRNELGQSVHIGANNGLLLFPMVASCKPILPDVVLYNRIFKTGSETTGALFGFLSYVMDYLYTKQTTEDFYDKGVSAPYPMIIERKVRGSRKVLFNAHFFFRNNLDLELRSHTYINQVREPVARFISHYSYMRSTNRPKDRIQQMIDSGEWNETIEECFEKQSQGCRRNVMTRFFCGTDRFCKSDAPNALIKAKENILQHYAVVGLLEHFQLTLKILQRRLPFFVPVVPRNPSELRVNEGVRGKNVSVSEEMISKIKRANWADMELYDFIKEIFWKQARACGLS</sequence>
<comment type="caution">
    <text evidence="11">The sequence shown here is derived from an EMBL/GenBank/DDBJ whole genome shotgun (WGS) entry which is preliminary data.</text>
</comment>
<keyword evidence="9" id="KW-0325">Glycoprotein</keyword>
<evidence type="ECO:0000313" key="11">
    <source>
        <dbReference type="EMBL" id="RMX47761.1"/>
    </source>
</evidence>
<keyword evidence="3" id="KW-0808">Transferase</keyword>
<keyword evidence="5" id="KW-0735">Signal-anchor</keyword>
<dbReference type="Gene3D" id="3.40.50.300">
    <property type="entry name" value="P-loop containing nucleotide triphosphate hydrolases"/>
    <property type="match status" value="1"/>
</dbReference>
<dbReference type="EMBL" id="RCHS01002373">
    <property type="protein sequence ID" value="RMX47761.1"/>
    <property type="molecule type" value="Genomic_DNA"/>
</dbReference>
<dbReference type="OMA" id="ANWADME"/>
<evidence type="ECO:0000256" key="10">
    <source>
        <dbReference type="SAM" id="Phobius"/>
    </source>
</evidence>
<dbReference type="InterPro" id="IPR027417">
    <property type="entry name" value="P-loop_NTPase"/>
</dbReference>
<organism evidence="11 12">
    <name type="scientific">Pocillopora damicornis</name>
    <name type="common">Cauliflower coral</name>
    <name type="synonym">Millepora damicornis</name>
    <dbReference type="NCBI Taxonomy" id="46731"/>
    <lineage>
        <taxon>Eukaryota</taxon>
        <taxon>Metazoa</taxon>
        <taxon>Cnidaria</taxon>
        <taxon>Anthozoa</taxon>
        <taxon>Hexacorallia</taxon>
        <taxon>Scleractinia</taxon>
        <taxon>Astrocoeniina</taxon>
        <taxon>Pocilloporidae</taxon>
        <taxon>Pocillopora</taxon>
    </lineage>
</organism>
<keyword evidence="6 10" id="KW-1133">Transmembrane helix</keyword>
<reference evidence="11 12" key="1">
    <citation type="journal article" date="2018" name="Sci. Rep.">
        <title>Comparative analysis of the Pocillopora damicornis genome highlights role of immune system in coral evolution.</title>
        <authorList>
            <person name="Cunning R."/>
            <person name="Bay R.A."/>
            <person name="Gillette P."/>
            <person name="Baker A.C."/>
            <person name="Traylor-Knowles N."/>
        </authorList>
    </citation>
    <scope>NUCLEOTIDE SEQUENCE [LARGE SCALE GENOMIC DNA]</scope>
    <source>
        <strain evidence="11">RSMAS</strain>
        <tissue evidence="11">Whole animal</tissue>
    </source>
</reference>
<keyword evidence="12" id="KW-1185">Reference proteome</keyword>
<evidence type="ECO:0000256" key="3">
    <source>
        <dbReference type="ARBA" id="ARBA00022679"/>
    </source>
</evidence>
<dbReference type="GO" id="GO:0000139">
    <property type="term" value="C:Golgi membrane"/>
    <property type="evidence" value="ECO:0007669"/>
    <property type="project" value="UniProtKB-SubCell"/>
</dbReference>
<protein>
    <recommendedName>
        <fullName evidence="13">Sulfotransferase domain-containing protein</fullName>
    </recommendedName>
</protein>
<evidence type="ECO:0000313" key="12">
    <source>
        <dbReference type="Proteomes" id="UP000275408"/>
    </source>
</evidence>
<comment type="similarity">
    <text evidence="2">Belongs to the sulfotransferase 3 family.</text>
</comment>
<dbReference type="PANTHER" id="PTHR12129">
    <property type="entry name" value="HEPARAN SULFATE 2-O-SULFOTRANSFERASE"/>
    <property type="match status" value="1"/>
</dbReference>
<evidence type="ECO:0000256" key="7">
    <source>
        <dbReference type="ARBA" id="ARBA00023034"/>
    </source>
</evidence>
<feature type="transmembrane region" description="Helical" evidence="10">
    <location>
        <begin position="14"/>
        <end position="30"/>
    </location>
</feature>
<accession>A0A3M6U2B7</accession>
<dbReference type="PANTHER" id="PTHR12129:SF15">
    <property type="entry name" value="URONYL 2-SULFOTRANSFERASE"/>
    <property type="match status" value="1"/>
</dbReference>
<comment type="subcellular location">
    <subcellularLocation>
        <location evidence="1">Golgi apparatus membrane</location>
        <topology evidence="1">Single-pass type II membrane protein</topology>
    </subcellularLocation>
</comment>
<evidence type="ECO:0000256" key="9">
    <source>
        <dbReference type="ARBA" id="ARBA00023180"/>
    </source>
</evidence>
<dbReference type="SUPFAM" id="SSF52540">
    <property type="entry name" value="P-loop containing nucleoside triphosphate hydrolases"/>
    <property type="match status" value="1"/>
</dbReference>
<evidence type="ECO:0000256" key="8">
    <source>
        <dbReference type="ARBA" id="ARBA00023136"/>
    </source>
</evidence>
<dbReference type="AlphaFoldDB" id="A0A3M6U2B7"/>
<evidence type="ECO:0000256" key="2">
    <source>
        <dbReference type="ARBA" id="ARBA00010569"/>
    </source>
</evidence>
<keyword evidence="8 10" id="KW-0472">Membrane</keyword>
<dbReference type="STRING" id="46731.A0A3M6U2B7"/>
<keyword evidence="7" id="KW-0333">Golgi apparatus</keyword>
<proteinExistence type="inferred from homology"/>
<dbReference type="Proteomes" id="UP000275408">
    <property type="component" value="Unassembled WGS sequence"/>
</dbReference>
<dbReference type="GO" id="GO:0008146">
    <property type="term" value="F:sulfotransferase activity"/>
    <property type="evidence" value="ECO:0007669"/>
    <property type="project" value="InterPro"/>
</dbReference>
<evidence type="ECO:0000256" key="6">
    <source>
        <dbReference type="ARBA" id="ARBA00022989"/>
    </source>
</evidence>